<dbReference type="EMBL" id="JBAKAZ010000033">
    <property type="protein sequence ID" value="MEL0629867.1"/>
    <property type="molecule type" value="Genomic_DNA"/>
</dbReference>
<dbReference type="PANTHER" id="PTHR38459:SF1">
    <property type="entry name" value="PROPHAGE BACTOPRENOL-LINKED GLUCOSE TRANSLOCASE HOMOLOG"/>
    <property type="match status" value="1"/>
</dbReference>
<proteinExistence type="inferred from homology"/>
<dbReference type="PANTHER" id="PTHR38459">
    <property type="entry name" value="PROPHAGE BACTOPRENOL-LINKED GLUCOSE TRANSLOCASE HOMOLOG"/>
    <property type="match status" value="1"/>
</dbReference>
<keyword evidence="9" id="KW-1185">Reference proteome</keyword>
<evidence type="ECO:0000256" key="5">
    <source>
        <dbReference type="ARBA" id="ARBA00023136"/>
    </source>
</evidence>
<gene>
    <name evidence="8" type="ORF">V6256_09620</name>
</gene>
<evidence type="ECO:0000256" key="3">
    <source>
        <dbReference type="ARBA" id="ARBA00022692"/>
    </source>
</evidence>
<keyword evidence="5 6" id="KW-0472">Membrane</keyword>
<comment type="subcellular location">
    <subcellularLocation>
        <location evidence="1">Membrane</location>
        <topology evidence="1">Multi-pass membrane protein</topology>
    </subcellularLocation>
</comment>
<evidence type="ECO:0000256" key="6">
    <source>
        <dbReference type="SAM" id="Phobius"/>
    </source>
</evidence>
<feature type="domain" description="GtrA/DPMS transmembrane" evidence="7">
    <location>
        <begin position="7"/>
        <end position="123"/>
    </location>
</feature>
<dbReference type="Pfam" id="PF04138">
    <property type="entry name" value="GtrA_DPMS_TM"/>
    <property type="match status" value="1"/>
</dbReference>
<name>A0ABU9GRE6_9GAMM</name>
<feature type="transmembrane region" description="Helical" evidence="6">
    <location>
        <begin position="99"/>
        <end position="118"/>
    </location>
</feature>
<feature type="transmembrane region" description="Helical" evidence="6">
    <location>
        <begin position="72"/>
        <end position="93"/>
    </location>
</feature>
<dbReference type="RefSeq" id="WP_341598000.1">
    <property type="nucleotide sequence ID" value="NZ_JBAKAZ010000033.1"/>
</dbReference>
<evidence type="ECO:0000313" key="8">
    <source>
        <dbReference type="EMBL" id="MEL0629867.1"/>
    </source>
</evidence>
<organism evidence="8 9">
    <name type="scientific">Psychromonas aquatilis</name>
    <dbReference type="NCBI Taxonomy" id="2005072"/>
    <lineage>
        <taxon>Bacteria</taxon>
        <taxon>Pseudomonadati</taxon>
        <taxon>Pseudomonadota</taxon>
        <taxon>Gammaproteobacteria</taxon>
        <taxon>Alteromonadales</taxon>
        <taxon>Psychromonadaceae</taxon>
        <taxon>Psychromonas</taxon>
    </lineage>
</organism>
<reference evidence="8 9" key="1">
    <citation type="submission" date="2024-02" db="EMBL/GenBank/DDBJ databases">
        <title>Bacteria isolated from the canopy kelp, Nereocystis luetkeana.</title>
        <authorList>
            <person name="Pfister C.A."/>
            <person name="Younker I.T."/>
            <person name="Light S.H."/>
        </authorList>
    </citation>
    <scope>NUCLEOTIDE SEQUENCE [LARGE SCALE GENOMIC DNA]</scope>
    <source>
        <strain evidence="8 9">TI.1.05</strain>
    </source>
</reference>
<evidence type="ECO:0000256" key="2">
    <source>
        <dbReference type="ARBA" id="ARBA00009399"/>
    </source>
</evidence>
<accession>A0ABU9GRE6</accession>
<keyword evidence="3 6" id="KW-0812">Transmembrane</keyword>
<dbReference type="InterPro" id="IPR051401">
    <property type="entry name" value="GtrA_CellWall_Glycosyl"/>
</dbReference>
<evidence type="ECO:0000256" key="4">
    <source>
        <dbReference type="ARBA" id="ARBA00022989"/>
    </source>
</evidence>
<dbReference type="Proteomes" id="UP001369082">
    <property type="component" value="Unassembled WGS sequence"/>
</dbReference>
<evidence type="ECO:0000259" key="7">
    <source>
        <dbReference type="Pfam" id="PF04138"/>
    </source>
</evidence>
<keyword evidence="4 6" id="KW-1133">Transmembrane helix</keyword>
<evidence type="ECO:0000313" key="9">
    <source>
        <dbReference type="Proteomes" id="UP001369082"/>
    </source>
</evidence>
<feature type="transmembrane region" description="Helical" evidence="6">
    <location>
        <begin position="34"/>
        <end position="51"/>
    </location>
</feature>
<dbReference type="InterPro" id="IPR007267">
    <property type="entry name" value="GtrA_DPMS_TM"/>
</dbReference>
<protein>
    <submittedName>
        <fullName evidence="8">GtrA family protein</fullName>
    </submittedName>
</protein>
<comment type="similarity">
    <text evidence="2">Belongs to the GtrA family.</text>
</comment>
<comment type="caution">
    <text evidence="8">The sequence shown here is derived from an EMBL/GenBank/DDBJ whole genome shotgun (WGS) entry which is preliminary data.</text>
</comment>
<evidence type="ECO:0000256" key="1">
    <source>
        <dbReference type="ARBA" id="ARBA00004141"/>
    </source>
</evidence>
<sequence length="127" mass="14790">MNKKLCFLTVGFIAFCIDTSVFWCLFNVVGIEMYCARMTAFTFAVLVTWYGNRRFTFQERKQLARYKQIRRAFISSLCSLLPNITFFYLLTSILPQPQFIYIAFIGGVIAGTMSNFILSDKFVYKEC</sequence>